<accession>A0A7W8QA07</accession>
<keyword evidence="3" id="KW-1185">Reference proteome</keyword>
<feature type="signal peptide" evidence="1">
    <location>
        <begin position="1"/>
        <end position="20"/>
    </location>
</feature>
<proteinExistence type="predicted"/>
<sequence length="201" mass="21971">MKAIVAVLTLSVVLCGCASAVSERVATNYTAVGAAAERRGDWDTARRAFARATLNADQADLPPARRAIAHYEYGRSLGVTCFFDESERELNAAYQLDKQAGQPLFLSLIELARLNLDQRKFSQSAAYFERAMPFLDEANAADKAPVAYSDILNEYARALAGEGRSAEAKSMTDRATALRDAVLNKRSITDRTPYGKFCSKS</sequence>
<keyword evidence="1" id="KW-0732">Signal</keyword>
<dbReference type="InterPro" id="IPR011990">
    <property type="entry name" value="TPR-like_helical_dom_sf"/>
</dbReference>
<evidence type="ECO:0000313" key="3">
    <source>
        <dbReference type="Proteomes" id="UP000592780"/>
    </source>
</evidence>
<dbReference type="Gene3D" id="1.25.40.10">
    <property type="entry name" value="Tetratricopeptide repeat domain"/>
    <property type="match status" value="1"/>
</dbReference>
<dbReference type="AlphaFoldDB" id="A0A7W8QA07"/>
<reference evidence="2 3" key="1">
    <citation type="submission" date="2020-08" db="EMBL/GenBank/DDBJ databases">
        <title>Genomic Encyclopedia of Type Strains, Phase IV (KMG-V): Genome sequencing to study the core and pangenomes of soil and plant-associated prokaryotes.</title>
        <authorList>
            <person name="Whitman W."/>
        </authorList>
    </citation>
    <scope>NUCLEOTIDE SEQUENCE [LARGE SCALE GENOMIC DNA]</scope>
    <source>
        <strain evidence="2 3">JPY158</strain>
    </source>
</reference>
<dbReference type="PROSITE" id="PS51257">
    <property type="entry name" value="PROKAR_LIPOPROTEIN"/>
    <property type="match status" value="1"/>
</dbReference>
<dbReference type="SUPFAM" id="SSF48452">
    <property type="entry name" value="TPR-like"/>
    <property type="match status" value="1"/>
</dbReference>
<comment type="caution">
    <text evidence="2">The sequence shown here is derived from an EMBL/GenBank/DDBJ whole genome shotgun (WGS) entry which is preliminary data.</text>
</comment>
<protein>
    <submittedName>
        <fullName evidence="2">Tetratricopeptide (TPR) repeat protein</fullName>
    </submittedName>
</protein>
<organism evidence="2 3">
    <name type="scientific">Paraburkholderia atlantica</name>
    <dbReference type="NCBI Taxonomy" id="2654982"/>
    <lineage>
        <taxon>Bacteria</taxon>
        <taxon>Pseudomonadati</taxon>
        <taxon>Pseudomonadota</taxon>
        <taxon>Betaproteobacteria</taxon>
        <taxon>Burkholderiales</taxon>
        <taxon>Burkholderiaceae</taxon>
        <taxon>Paraburkholderia</taxon>
    </lineage>
</organism>
<dbReference type="EMBL" id="JACHDD010000006">
    <property type="protein sequence ID" value="MBB5426018.1"/>
    <property type="molecule type" value="Genomic_DNA"/>
</dbReference>
<name>A0A7W8QA07_PARAM</name>
<dbReference type="Proteomes" id="UP000592780">
    <property type="component" value="Unassembled WGS sequence"/>
</dbReference>
<feature type="chain" id="PRO_5030601344" evidence="1">
    <location>
        <begin position="21"/>
        <end position="201"/>
    </location>
</feature>
<evidence type="ECO:0000256" key="1">
    <source>
        <dbReference type="SAM" id="SignalP"/>
    </source>
</evidence>
<evidence type="ECO:0000313" key="2">
    <source>
        <dbReference type="EMBL" id="MBB5426018.1"/>
    </source>
</evidence>
<gene>
    <name evidence="2" type="ORF">HDG40_004191</name>
</gene>
<dbReference type="RefSeq" id="WP_176136377.1">
    <property type="nucleotide sequence ID" value="NZ_JACHDD010000006.1"/>
</dbReference>